<comment type="catalytic activity">
    <reaction evidence="14">
        <text>K(+)(in) = K(+)(out)</text>
        <dbReference type="Rhea" id="RHEA:29463"/>
        <dbReference type="ChEBI" id="CHEBI:29103"/>
    </reaction>
</comment>
<dbReference type="GO" id="GO:0002376">
    <property type="term" value="P:immune system process"/>
    <property type="evidence" value="ECO:0007669"/>
    <property type="project" value="UniProtKB-KW"/>
</dbReference>
<feature type="transmembrane region" description="Helical" evidence="19">
    <location>
        <begin position="207"/>
        <end position="226"/>
    </location>
</feature>
<dbReference type="STRING" id="30611.ENSOGAP00000006064"/>
<evidence type="ECO:0000256" key="16">
    <source>
        <dbReference type="ARBA" id="ARBA00066291"/>
    </source>
</evidence>
<dbReference type="InParanoid" id="H0WUW1"/>
<dbReference type="SMART" id="SM01053">
    <property type="entry name" value="CaMBD"/>
    <property type="match status" value="1"/>
</dbReference>
<keyword evidence="9 19" id="KW-1133">Transmembrane helix</keyword>
<dbReference type="GeneTree" id="ENSGT00950000182904"/>
<dbReference type="GO" id="GO:0050862">
    <property type="term" value="P:positive regulation of T cell receptor signaling pathway"/>
    <property type="evidence" value="ECO:0007669"/>
    <property type="project" value="Ensembl"/>
</dbReference>
<evidence type="ECO:0000259" key="20">
    <source>
        <dbReference type="SMART" id="SM01053"/>
    </source>
</evidence>
<evidence type="ECO:0000256" key="3">
    <source>
        <dbReference type="ARBA" id="ARBA00022448"/>
    </source>
</evidence>
<evidence type="ECO:0000256" key="15">
    <source>
        <dbReference type="ARBA" id="ARBA00061215"/>
    </source>
</evidence>
<dbReference type="GO" id="GO:0005829">
    <property type="term" value="C:cytosol"/>
    <property type="evidence" value="ECO:0007669"/>
    <property type="project" value="Ensembl"/>
</dbReference>
<dbReference type="Gene3D" id="1.10.287.70">
    <property type="match status" value="2"/>
</dbReference>
<keyword evidence="13" id="KW-0407">Ion channel</keyword>
<evidence type="ECO:0000256" key="13">
    <source>
        <dbReference type="ARBA" id="ARBA00023303"/>
    </source>
</evidence>
<dbReference type="FunFam" id="1.10.287.70:FF:000088">
    <property type="entry name" value="Intermediate conductance calcium-activated potassium channel protein 4"/>
    <property type="match status" value="1"/>
</dbReference>
<dbReference type="Pfam" id="PF02888">
    <property type="entry name" value="CaMBD"/>
    <property type="match status" value="1"/>
</dbReference>
<evidence type="ECO:0000256" key="6">
    <source>
        <dbReference type="ARBA" id="ARBA00022692"/>
    </source>
</evidence>
<evidence type="ECO:0000313" key="22">
    <source>
        <dbReference type="Proteomes" id="UP000005225"/>
    </source>
</evidence>
<dbReference type="CTD" id="3783"/>
<dbReference type="GO" id="GO:0006816">
    <property type="term" value="P:calcium ion transport"/>
    <property type="evidence" value="ECO:0007669"/>
    <property type="project" value="Ensembl"/>
</dbReference>
<keyword evidence="12" id="KW-0966">Cell projection</keyword>
<evidence type="ECO:0000256" key="11">
    <source>
        <dbReference type="ARBA" id="ARBA00023136"/>
    </source>
</evidence>
<organism evidence="21 22">
    <name type="scientific">Otolemur garnettii</name>
    <name type="common">Small-eared galago</name>
    <name type="synonym">Garnett's greater bushbaby</name>
    <dbReference type="NCBI Taxonomy" id="30611"/>
    <lineage>
        <taxon>Eukaryota</taxon>
        <taxon>Metazoa</taxon>
        <taxon>Chordata</taxon>
        <taxon>Craniata</taxon>
        <taxon>Vertebrata</taxon>
        <taxon>Euteleostomi</taxon>
        <taxon>Mammalia</taxon>
        <taxon>Eutheria</taxon>
        <taxon>Euarchontoglires</taxon>
        <taxon>Primates</taxon>
        <taxon>Strepsirrhini</taxon>
        <taxon>Lorisiformes</taxon>
        <taxon>Galagidae</taxon>
        <taxon>Otolemur</taxon>
    </lineage>
</organism>
<dbReference type="GO" id="GO:0016286">
    <property type="term" value="F:small conductance calcium-activated potassium channel activity"/>
    <property type="evidence" value="ECO:0007669"/>
    <property type="project" value="InterPro"/>
</dbReference>
<dbReference type="GO" id="GO:1905664">
    <property type="term" value="P:regulation of calcium ion import across plasma membrane"/>
    <property type="evidence" value="ECO:0007669"/>
    <property type="project" value="Ensembl"/>
</dbReference>
<evidence type="ECO:0000256" key="10">
    <source>
        <dbReference type="ARBA" id="ARBA00023065"/>
    </source>
</evidence>
<keyword evidence="5" id="KW-0597">Phosphoprotein</keyword>
<dbReference type="GO" id="GO:0042803">
    <property type="term" value="F:protein homodimerization activity"/>
    <property type="evidence" value="ECO:0007669"/>
    <property type="project" value="Ensembl"/>
</dbReference>
<dbReference type="Ensembl" id="ENSOGAT00000006782.2">
    <property type="protein sequence ID" value="ENSOGAP00000006064.2"/>
    <property type="gene ID" value="ENSOGAG00000006782.2"/>
</dbReference>
<protein>
    <recommendedName>
        <fullName evidence="17">Intermediate conductance calcium-activated potassium channel protein 4</fullName>
    </recommendedName>
    <alternativeName>
        <fullName evidence="18">KCa3.1</fullName>
    </alternativeName>
</protein>
<dbReference type="Proteomes" id="UP000005225">
    <property type="component" value="Unassembled WGS sequence"/>
</dbReference>
<dbReference type="GO" id="GO:0051289">
    <property type="term" value="P:protein homotetramerization"/>
    <property type="evidence" value="ECO:0007669"/>
    <property type="project" value="Ensembl"/>
</dbReference>
<accession>H0WUW1</accession>
<dbReference type="GO" id="GO:0019903">
    <property type="term" value="F:protein phosphatase binding"/>
    <property type="evidence" value="ECO:0007669"/>
    <property type="project" value="Ensembl"/>
</dbReference>
<dbReference type="GO" id="GO:0044351">
    <property type="term" value="P:macropinocytosis"/>
    <property type="evidence" value="ECO:0007669"/>
    <property type="project" value="Ensembl"/>
</dbReference>
<evidence type="ECO:0000256" key="1">
    <source>
        <dbReference type="ARBA" id="ARBA00004632"/>
    </source>
</evidence>
<dbReference type="FunCoup" id="H0WUW1">
    <property type="interactions" value="126"/>
</dbReference>
<gene>
    <name evidence="21" type="primary">KCNN4</name>
</gene>
<feature type="domain" description="Calmodulin-binding" evidence="20">
    <location>
        <begin position="304"/>
        <end position="377"/>
    </location>
</feature>
<evidence type="ECO:0000256" key="9">
    <source>
        <dbReference type="ARBA" id="ARBA00022989"/>
    </source>
</evidence>
<dbReference type="SUPFAM" id="SSF81327">
    <property type="entry name" value="Small-conductance potassium channel"/>
    <property type="match status" value="1"/>
</dbReference>
<dbReference type="RefSeq" id="XP_003799541.1">
    <property type="nucleotide sequence ID" value="XM_003799493.3"/>
</dbReference>
<dbReference type="EMBL" id="AAQR03153501">
    <property type="status" value="NOT_ANNOTATED_CDS"/>
    <property type="molecule type" value="Genomic_DNA"/>
</dbReference>
<dbReference type="Pfam" id="PF03530">
    <property type="entry name" value="SK_channel"/>
    <property type="match status" value="1"/>
</dbReference>
<dbReference type="GO" id="GO:0032587">
    <property type="term" value="C:ruffle membrane"/>
    <property type="evidence" value="ECO:0007669"/>
    <property type="project" value="UniProtKB-SubCell"/>
</dbReference>
<evidence type="ECO:0000256" key="17">
    <source>
        <dbReference type="ARBA" id="ARBA00067708"/>
    </source>
</evidence>
<dbReference type="Pfam" id="PF07885">
    <property type="entry name" value="Ion_trans_2"/>
    <property type="match status" value="1"/>
</dbReference>
<keyword evidence="4" id="KW-1003">Cell membrane</keyword>
<dbReference type="GO" id="GO:0045332">
    <property type="term" value="P:phospholipid translocation"/>
    <property type="evidence" value="ECO:0007669"/>
    <property type="project" value="Ensembl"/>
</dbReference>
<dbReference type="AlphaFoldDB" id="H0WUW1"/>
<dbReference type="GO" id="GO:0022894">
    <property type="term" value="F:intermediate conductance calcium-activated potassium channel activity"/>
    <property type="evidence" value="ECO:0007669"/>
    <property type="project" value="Ensembl"/>
</dbReference>
<dbReference type="eggNOG" id="KOG3684">
    <property type="taxonomic scope" value="Eukaryota"/>
</dbReference>
<keyword evidence="6 19" id="KW-0812">Transmembrane</keyword>
<dbReference type="GO" id="GO:0046541">
    <property type="term" value="P:saliva secretion"/>
    <property type="evidence" value="ECO:0007669"/>
    <property type="project" value="Ensembl"/>
</dbReference>
<dbReference type="InterPro" id="IPR013099">
    <property type="entry name" value="K_chnl_dom"/>
</dbReference>
<dbReference type="GO" id="GO:0006884">
    <property type="term" value="P:cell volume homeostasis"/>
    <property type="evidence" value="ECO:0007669"/>
    <property type="project" value="Ensembl"/>
</dbReference>
<dbReference type="InterPro" id="IPR015449">
    <property type="entry name" value="K_chnl_Ca-activ_SK"/>
</dbReference>
<dbReference type="KEGG" id="oga:100953718"/>
<evidence type="ECO:0000256" key="18">
    <source>
        <dbReference type="ARBA" id="ARBA00078540"/>
    </source>
</evidence>
<evidence type="ECO:0000256" key="2">
    <source>
        <dbReference type="ARBA" id="ARBA00004651"/>
    </source>
</evidence>
<reference evidence="21" key="2">
    <citation type="submission" date="2025-08" db="UniProtKB">
        <authorList>
            <consortium name="Ensembl"/>
        </authorList>
    </citation>
    <scope>IDENTIFICATION</scope>
</reference>
<keyword evidence="7" id="KW-0391">Immunity</keyword>
<evidence type="ECO:0000256" key="4">
    <source>
        <dbReference type="ARBA" id="ARBA00022475"/>
    </source>
</evidence>
<dbReference type="OrthoDB" id="73653at2759"/>
<dbReference type="GO" id="GO:0005516">
    <property type="term" value="F:calmodulin binding"/>
    <property type="evidence" value="ECO:0007669"/>
    <property type="project" value="UniProtKB-KW"/>
</dbReference>
<dbReference type="GO" id="GO:0050714">
    <property type="term" value="P:positive regulation of protein secretion"/>
    <property type="evidence" value="ECO:0007669"/>
    <property type="project" value="Ensembl"/>
</dbReference>
<dbReference type="InterPro" id="IPR004178">
    <property type="entry name" value="CaM-bd_dom"/>
</dbReference>
<dbReference type="InterPro" id="IPR036122">
    <property type="entry name" value="CaM-bd_dom_sf"/>
</dbReference>
<dbReference type="OMA" id="MHMTLSD"/>
<comment type="similarity">
    <text evidence="15">Belongs to the potassium channel KCNN family. KCa3.1/KCNN4 subfamily.</text>
</comment>
<keyword evidence="22" id="KW-1185">Reference proteome</keyword>
<dbReference type="GO" id="GO:0030322">
    <property type="term" value="P:stabilization of membrane potential"/>
    <property type="evidence" value="ECO:0007669"/>
    <property type="project" value="Ensembl"/>
</dbReference>
<proteinExistence type="inferred from homology"/>
<evidence type="ECO:0000256" key="5">
    <source>
        <dbReference type="ARBA" id="ARBA00022553"/>
    </source>
</evidence>
<dbReference type="PANTHER" id="PTHR10153">
    <property type="entry name" value="SMALL CONDUCTANCE CALCIUM-ACTIVATED POTASSIUM CHANNEL"/>
    <property type="match status" value="1"/>
</dbReference>
<reference evidence="22" key="1">
    <citation type="submission" date="2011-03" db="EMBL/GenBank/DDBJ databases">
        <title>Version 3 of the genome sequence of Otolemur garnettii (Bushbaby).</title>
        <authorList>
            <consortium name="The Broad Institute Genome Sequencing Platform"/>
            <person name="Di Palma F."/>
            <person name="Johnson J."/>
            <person name="Lander E.S."/>
            <person name="Lindblad-Toh K."/>
            <person name="Jaffe D.B."/>
            <person name="Gnerre S."/>
            <person name="MacCallum I."/>
            <person name="Przybylski D."/>
            <person name="Ribeiro F.J."/>
            <person name="Burton J.N."/>
            <person name="Walker B.J."/>
            <person name="Sharpe T."/>
            <person name="Hall G."/>
        </authorList>
    </citation>
    <scope>NUCLEOTIDE SEQUENCE [LARGE SCALE GENOMIC DNA]</scope>
</reference>
<keyword evidence="10" id="KW-0406">Ion transport</keyword>
<comment type="subcellular location">
    <subcellularLocation>
        <location evidence="2">Cell membrane</location>
        <topology evidence="2">Multi-pass membrane protein</topology>
    </subcellularLocation>
    <subcellularLocation>
        <location evidence="1">Cell projection</location>
        <location evidence="1">Ruffle membrane</location>
    </subcellularLocation>
</comment>
<name>H0WUW1_OTOGA</name>
<dbReference type="GeneID" id="100953718"/>
<evidence type="ECO:0000256" key="8">
    <source>
        <dbReference type="ARBA" id="ARBA00022860"/>
    </source>
</evidence>
<dbReference type="GO" id="GO:0031982">
    <property type="term" value="C:vesicle"/>
    <property type="evidence" value="ECO:0007669"/>
    <property type="project" value="Ensembl"/>
</dbReference>
<sequence length="427" mass="47376">MGGELVPGLGALRRRKRLLEQEKSLAGWALALAGIGIGLMVLHAEMLWFGGCPWAIYMFLVKCMISTSTFLLLCLIVAFHAKEVQLFMTDNGLRDWRVALTGRQVAQIALELAVCGLHPAPVRGLPCSQGSGAPLVATQPWPVFLGQGEALLSLAMLLRLYLVPRAVLLRSGVLLNASYRSIGALNQVRFRHWFVAKLYMNTHPGRLLLGLTIGLWLTTAWVLSVAERQAVNATGHLSDTLWLIPITFLTIGYGDVVPGTMWGKIVCLCTGVMGVCCTALLVAVVARKLEFNKAEKHVHNFMMDIQYAKEMKESAARVLQEAWMFYKHTRRKDSGAARRHQRRLLAAINAFRQVRLKHRKLQEQVNSMVDISKMHMILCDLQLGLSSSHRALEKRIDTLAGKLDTLTELLNTALGPQQLPETGQEAT</sequence>
<evidence type="ECO:0000313" key="21">
    <source>
        <dbReference type="Ensembl" id="ENSOGAP00000006064.2"/>
    </source>
</evidence>
<dbReference type="SUPFAM" id="SSF81324">
    <property type="entry name" value="Voltage-gated potassium channels"/>
    <property type="match status" value="1"/>
</dbReference>
<evidence type="ECO:0000256" key="14">
    <source>
        <dbReference type="ARBA" id="ARBA00034430"/>
    </source>
</evidence>
<keyword evidence="3" id="KW-0813">Transport</keyword>
<evidence type="ECO:0000256" key="7">
    <source>
        <dbReference type="ARBA" id="ARBA00022859"/>
    </source>
</evidence>
<keyword evidence="11 19" id="KW-0472">Membrane</keyword>
<dbReference type="GO" id="GO:0051649">
    <property type="term" value="P:establishment of localization in cell"/>
    <property type="evidence" value="ECO:0007669"/>
    <property type="project" value="Ensembl"/>
</dbReference>
<feature type="transmembrane region" description="Helical" evidence="19">
    <location>
        <begin position="54"/>
        <end position="79"/>
    </location>
</feature>
<dbReference type="FunFam" id="1.10.287.70:FF:000160">
    <property type="entry name" value="Potassium calcium-activated channel subfamily N member 4"/>
    <property type="match status" value="1"/>
</dbReference>
<dbReference type="EMBL" id="AAQR03153502">
    <property type="status" value="NOT_ANNOTATED_CDS"/>
    <property type="molecule type" value="Genomic_DNA"/>
</dbReference>
<dbReference type="HOGENOM" id="CLU_014617_5_2_1"/>
<reference evidence="21" key="3">
    <citation type="submission" date="2025-09" db="UniProtKB">
        <authorList>
            <consortium name="Ensembl"/>
        </authorList>
    </citation>
    <scope>IDENTIFICATION</scope>
</reference>
<evidence type="ECO:0000256" key="19">
    <source>
        <dbReference type="SAM" id="Phobius"/>
    </source>
</evidence>
<evidence type="ECO:0000256" key="12">
    <source>
        <dbReference type="ARBA" id="ARBA00023273"/>
    </source>
</evidence>
<keyword evidence="8" id="KW-0112">Calmodulin-binding</keyword>
<feature type="transmembrane region" description="Helical" evidence="19">
    <location>
        <begin position="262"/>
        <end position="286"/>
    </location>
</feature>
<feature type="transmembrane region" description="Helical" evidence="19">
    <location>
        <begin position="25"/>
        <end position="48"/>
    </location>
</feature>
<comment type="subunit">
    <text evidence="16">Homodimer. Homotetramer. Heterotetramer of potassium channel proteins. Interacts with MTMR6; this interaction leads to selective dephosphorylation of PI(3)P in a lipid microdomain adjacent to KCNN4, resulting in a decrease of intermediate conductance calcium-activated potassium channel activity. Interacts (via the C-tail domain) with CALM1; the calmodulin binding is constitutive, does not require calcium and mediates calcium-dependent gating and four calmodulin molecules bind to one channel tetramer.</text>
</comment>